<reference evidence="2 3" key="1">
    <citation type="submission" date="2019-08" db="EMBL/GenBank/DDBJ databases">
        <authorList>
            <person name="Luo N."/>
        </authorList>
    </citation>
    <scope>NUCLEOTIDE SEQUENCE [LARGE SCALE GENOMIC DNA]</scope>
    <source>
        <strain evidence="2 3">NCIMB 9442</strain>
    </source>
</reference>
<organism evidence="2 3">
    <name type="scientific">Nitratidesulfovibrio oxamicus</name>
    <dbReference type="NCBI Taxonomy" id="32016"/>
    <lineage>
        <taxon>Bacteria</taxon>
        <taxon>Pseudomonadati</taxon>
        <taxon>Thermodesulfobacteriota</taxon>
        <taxon>Desulfovibrionia</taxon>
        <taxon>Desulfovibrionales</taxon>
        <taxon>Desulfovibrionaceae</taxon>
        <taxon>Nitratidesulfovibrio</taxon>
    </lineage>
</organism>
<proteinExistence type="predicted"/>
<comment type="caution">
    <text evidence="2">The sequence shown here is derived from an EMBL/GenBank/DDBJ whole genome shotgun (WGS) entry which is preliminary data.</text>
</comment>
<feature type="non-terminal residue" evidence="2">
    <location>
        <position position="1"/>
    </location>
</feature>
<feature type="compositionally biased region" description="Basic and acidic residues" evidence="1">
    <location>
        <begin position="1"/>
        <end position="18"/>
    </location>
</feature>
<evidence type="ECO:0000256" key="1">
    <source>
        <dbReference type="SAM" id="MobiDB-lite"/>
    </source>
</evidence>
<dbReference type="Proteomes" id="UP001194469">
    <property type="component" value="Unassembled WGS sequence"/>
</dbReference>
<feature type="compositionally biased region" description="Basic and acidic residues" evidence="1">
    <location>
        <begin position="35"/>
        <end position="45"/>
    </location>
</feature>
<evidence type="ECO:0000313" key="3">
    <source>
        <dbReference type="Proteomes" id="UP001194469"/>
    </source>
</evidence>
<feature type="region of interest" description="Disordered" evidence="1">
    <location>
        <begin position="1"/>
        <end position="68"/>
    </location>
</feature>
<dbReference type="EMBL" id="VRYY01000622">
    <property type="protein sequence ID" value="MBG3878532.1"/>
    <property type="molecule type" value="Genomic_DNA"/>
</dbReference>
<protein>
    <submittedName>
        <fullName evidence="2">Uncharacterized protein</fullName>
    </submittedName>
</protein>
<gene>
    <name evidence="2" type="ORF">FVW20_16325</name>
</gene>
<accession>A0ABS0J8S5</accession>
<sequence length="68" mass="7480">ARAMPFRDDATPEGDGRDAPTAPPRSGIPPRAHTRRADDAARPPDDTATPSPRGRIPNPLRLFRKKRD</sequence>
<name>A0ABS0J8S5_9BACT</name>
<evidence type="ECO:0000313" key="2">
    <source>
        <dbReference type="EMBL" id="MBG3878532.1"/>
    </source>
</evidence>
<keyword evidence="3" id="KW-1185">Reference proteome</keyword>